<evidence type="ECO:0000313" key="5">
    <source>
        <dbReference type="Proteomes" id="UP000321635"/>
    </source>
</evidence>
<protein>
    <recommendedName>
        <fullName evidence="6">DUF1285 domain-containing protein</fullName>
    </recommendedName>
</protein>
<accession>A0A511XAC7</accession>
<feature type="domain" description="DUF1285" evidence="3">
    <location>
        <begin position="112"/>
        <end position="215"/>
    </location>
</feature>
<name>A0A511XAC7_9PROT</name>
<evidence type="ECO:0000313" key="4">
    <source>
        <dbReference type="EMBL" id="GEN59861.1"/>
    </source>
</evidence>
<proteinExistence type="predicted"/>
<reference evidence="4 5" key="1">
    <citation type="submission" date="2019-07" db="EMBL/GenBank/DDBJ databases">
        <title>Whole genome shotgun sequence of Acetobacter nitrogenifigens NBRC 105050.</title>
        <authorList>
            <person name="Hosoyama A."/>
            <person name="Uohara A."/>
            <person name="Ohji S."/>
            <person name="Ichikawa N."/>
        </authorList>
    </citation>
    <scope>NUCLEOTIDE SEQUENCE [LARGE SCALE GENOMIC DNA]</scope>
    <source>
        <strain evidence="4 5">NBRC 105050</strain>
    </source>
</reference>
<dbReference type="Pfam" id="PF06938">
    <property type="entry name" value="DUF1285_N"/>
    <property type="match status" value="1"/>
</dbReference>
<evidence type="ECO:0008006" key="6">
    <source>
        <dbReference type="Google" id="ProtNLM"/>
    </source>
</evidence>
<dbReference type="Proteomes" id="UP000321635">
    <property type="component" value="Unassembled WGS sequence"/>
</dbReference>
<feature type="domain" description="DUF1285" evidence="2">
    <location>
        <begin position="50"/>
        <end position="111"/>
    </location>
</feature>
<feature type="region of interest" description="Disordered" evidence="1">
    <location>
        <begin position="23"/>
        <end position="53"/>
    </location>
</feature>
<dbReference type="InterPro" id="IPR023361">
    <property type="entry name" value="DUF1285_beta_roll_sf"/>
</dbReference>
<dbReference type="Gene3D" id="3.10.540.10">
    <property type="entry name" value="duf1285 like domain"/>
    <property type="match status" value="1"/>
</dbReference>
<dbReference type="InterPro" id="IPR048342">
    <property type="entry name" value="DUF1285_C"/>
</dbReference>
<organism evidence="4 5">
    <name type="scientific">Acetobacter nitrogenifigens DSM 23921 = NBRC 105050</name>
    <dbReference type="NCBI Taxonomy" id="1120919"/>
    <lineage>
        <taxon>Bacteria</taxon>
        <taxon>Pseudomonadati</taxon>
        <taxon>Pseudomonadota</taxon>
        <taxon>Alphaproteobacteria</taxon>
        <taxon>Acetobacterales</taxon>
        <taxon>Acetobacteraceae</taxon>
        <taxon>Acetobacter</taxon>
    </lineage>
</organism>
<dbReference type="Pfam" id="PF21028">
    <property type="entry name" value="DUF1285_C"/>
    <property type="match status" value="1"/>
</dbReference>
<dbReference type="EMBL" id="BJYF01000008">
    <property type="protein sequence ID" value="GEN59861.1"/>
    <property type="molecule type" value="Genomic_DNA"/>
</dbReference>
<dbReference type="STRING" id="1120919.GCA_000429165_02318"/>
<sequence length="230" mass="25118">MTRDSFSKDQRCADTLAGRLNTAEASHYATTTAPTPLDGSPSGGEPPRRKPQQCGALPFLIRRDGAWLYRGSPIRRKPMVCLFSSALRRAVDGVFWLSTPVEEGTIEVEDAPFVAVELEWCGCGREQVLCFRTNVDEVVTAGPEHPLRAQWNAPLDACDSQTPPYLTVRKGEGALPIEARISRPVWYELAALAVPGCHCGQSCLGVWSQGVFFPLARAPRGCPDALMDCE</sequence>
<evidence type="ECO:0000259" key="3">
    <source>
        <dbReference type="Pfam" id="PF21028"/>
    </source>
</evidence>
<evidence type="ECO:0000259" key="2">
    <source>
        <dbReference type="Pfam" id="PF06938"/>
    </source>
</evidence>
<gene>
    <name evidence="4" type="ORF">ANI02nite_17450</name>
</gene>
<keyword evidence="5" id="KW-1185">Reference proteome</keyword>
<evidence type="ECO:0000256" key="1">
    <source>
        <dbReference type="SAM" id="MobiDB-lite"/>
    </source>
</evidence>
<comment type="caution">
    <text evidence="4">The sequence shown here is derived from an EMBL/GenBank/DDBJ whole genome shotgun (WGS) entry which is preliminary data.</text>
</comment>
<dbReference type="Gene3D" id="2.30.270.10">
    <property type="entry name" value="duf1285 protein"/>
    <property type="match status" value="1"/>
</dbReference>
<dbReference type="AlphaFoldDB" id="A0A511XAC7"/>
<dbReference type="InterPro" id="IPR048341">
    <property type="entry name" value="DUF1285_N"/>
</dbReference>